<evidence type="ECO:0000256" key="3">
    <source>
        <dbReference type="ARBA" id="ARBA00023002"/>
    </source>
</evidence>
<dbReference type="EMBL" id="CP013652">
    <property type="protein sequence ID" value="ALS23036.1"/>
    <property type="molecule type" value="Genomic_DNA"/>
</dbReference>
<dbReference type="SUPFAM" id="SSF51735">
    <property type="entry name" value="NAD(P)-binding Rossmann-fold domains"/>
    <property type="match status" value="1"/>
</dbReference>
<dbReference type="Gene3D" id="3.90.180.10">
    <property type="entry name" value="Medium-chain alcohol dehydrogenases, catalytic domain"/>
    <property type="match status" value="1"/>
</dbReference>
<protein>
    <submittedName>
        <fullName evidence="4">Alcohol dehydrogenase</fullName>
    </submittedName>
</protein>
<dbReference type="OrthoDB" id="9777057at2"/>
<dbReference type="InterPro" id="IPR050129">
    <property type="entry name" value="Zn_alcohol_dh"/>
</dbReference>
<dbReference type="SMART" id="SM00829">
    <property type="entry name" value="PKS_ER"/>
    <property type="match status" value="1"/>
</dbReference>
<dbReference type="Pfam" id="PF00107">
    <property type="entry name" value="ADH_zinc_N"/>
    <property type="match status" value="1"/>
</dbReference>
<evidence type="ECO:0000313" key="4">
    <source>
        <dbReference type="EMBL" id="ALS23036.1"/>
    </source>
</evidence>
<dbReference type="GO" id="GO:0016491">
    <property type="term" value="F:oxidoreductase activity"/>
    <property type="evidence" value="ECO:0007669"/>
    <property type="project" value="UniProtKB-KW"/>
</dbReference>
<reference evidence="4 5" key="2">
    <citation type="journal article" date="2016" name="Genome Announc.">
        <title>Complete Genome Sequences of Two Interactive Moderate Thermophiles, Paenibacillus napthalenovorans 32O-Y and Paenibacillus sp. 32O-W.</title>
        <authorList>
            <person name="Butler R.R.III."/>
            <person name="Wang J."/>
            <person name="Stark B.C."/>
            <person name="Pombert J.F."/>
        </authorList>
    </citation>
    <scope>NUCLEOTIDE SEQUENCE [LARGE SCALE GENOMIC DNA]</scope>
    <source>
        <strain evidence="4 5">32O-Y</strain>
    </source>
</reference>
<dbReference type="AlphaFoldDB" id="A0A0U2UIN6"/>
<keyword evidence="3" id="KW-0560">Oxidoreductase</keyword>
<dbReference type="InterPro" id="IPR036291">
    <property type="entry name" value="NAD(P)-bd_dom_sf"/>
</dbReference>
<dbReference type="InterPro" id="IPR013154">
    <property type="entry name" value="ADH-like_N"/>
</dbReference>
<dbReference type="InterPro" id="IPR011032">
    <property type="entry name" value="GroES-like_sf"/>
</dbReference>
<dbReference type="KEGG" id="pnp:IJ22_26630"/>
<keyword evidence="1" id="KW-0479">Metal-binding</keyword>
<gene>
    <name evidence="4" type="ORF">IJ22_26630</name>
</gene>
<dbReference type="InterPro" id="IPR013149">
    <property type="entry name" value="ADH-like_C"/>
</dbReference>
<dbReference type="Gene3D" id="3.40.50.720">
    <property type="entry name" value="NAD(P)-binding Rossmann-like Domain"/>
    <property type="match status" value="1"/>
</dbReference>
<organism evidence="4 5">
    <name type="scientific">Paenibacillus naphthalenovorans</name>
    <dbReference type="NCBI Taxonomy" id="162209"/>
    <lineage>
        <taxon>Bacteria</taxon>
        <taxon>Bacillati</taxon>
        <taxon>Bacillota</taxon>
        <taxon>Bacilli</taxon>
        <taxon>Bacillales</taxon>
        <taxon>Paenibacillaceae</taxon>
        <taxon>Paenibacillus</taxon>
    </lineage>
</organism>
<reference evidence="5" key="1">
    <citation type="submission" date="2015-12" db="EMBL/GenBank/DDBJ databases">
        <title>Complete genome sequences of two moderately thermophilic Paenibacillus species.</title>
        <authorList>
            <person name="Butler R.III."/>
            <person name="Wang J."/>
            <person name="Stark B.C."/>
            <person name="Pombert J.-F."/>
        </authorList>
    </citation>
    <scope>NUCLEOTIDE SEQUENCE [LARGE SCALE GENOMIC DNA]</scope>
    <source>
        <strain evidence="5">32O-Y</strain>
    </source>
</reference>
<keyword evidence="5" id="KW-1185">Reference proteome</keyword>
<dbReference type="Pfam" id="PF08240">
    <property type="entry name" value="ADH_N"/>
    <property type="match status" value="1"/>
</dbReference>
<proteinExistence type="predicted"/>
<evidence type="ECO:0000256" key="1">
    <source>
        <dbReference type="ARBA" id="ARBA00022723"/>
    </source>
</evidence>
<dbReference type="STRING" id="162209.IJ22_26630"/>
<keyword evidence="2" id="KW-0862">Zinc</keyword>
<dbReference type="PATRIC" id="fig|162209.4.peg.2834"/>
<evidence type="ECO:0000313" key="5">
    <source>
        <dbReference type="Proteomes" id="UP000061660"/>
    </source>
</evidence>
<dbReference type="PANTHER" id="PTHR43401">
    <property type="entry name" value="L-THREONINE 3-DEHYDROGENASE"/>
    <property type="match status" value="1"/>
</dbReference>
<dbReference type="PANTHER" id="PTHR43401:SF2">
    <property type="entry name" value="L-THREONINE 3-DEHYDROGENASE"/>
    <property type="match status" value="1"/>
</dbReference>
<dbReference type="GO" id="GO:0046872">
    <property type="term" value="F:metal ion binding"/>
    <property type="evidence" value="ECO:0007669"/>
    <property type="project" value="UniProtKB-KW"/>
</dbReference>
<dbReference type="Proteomes" id="UP000061660">
    <property type="component" value="Chromosome"/>
</dbReference>
<sequence>MKAGMYIAEKKVQTESIEKPVAGEGEALIKVAYAGICGTDMMIFAGKHPRAKAPVVLGHEFSGTIESIADNDHFHRGDRVTVEPYLTCGTCAACLAGQYHVCATLRCIGIDKDGGFAEYVAVPIHRLHHLPNNVSDEEGALTEPLAIAVHTVRRSDLKVGDSVVILGAGPIGLLIGQVAKQAGASEIFISDISPYRLQVAKQMGFTAVHAKEEDIKEAVLSFTKGVGADIVFEVAGTQATANQMIQCIKYQGKIVVVSVYKQAPTIDLAAMHFREISLTTTRCANSNDFAIAIRLMEKKIIDVASLISHKLPLDDIQQGFSTMENTDISLKVLFHP</sequence>
<dbReference type="SUPFAM" id="SSF50129">
    <property type="entry name" value="GroES-like"/>
    <property type="match status" value="1"/>
</dbReference>
<dbReference type="InterPro" id="IPR020843">
    <property type="entry name" value="ER"/>
</dbReference>
<evidence type="ECO:0000256" key="2">
    <source>
        <dbReference type="ARBA" id="ARBA00022833"/>
    </source>
</evidence>
<name>A0A0U2UIN6_9BACL</name>
<accession>A0A0U2UIN6</accession>
<dbReference type="RefSeq" id="WP_062409104.1">
    <property type="nucleotide sequence ID" value="NZ_BJCS01000004.1"/>
</dbReference>